<dbReference type="EMBL" id="JBHUHU010000005">
    <property type="protein sequence ID" value="MFD2101602.1"/>
    <property type="molecule type" value="Genomic_DNA"/>
</dbReference>
<keyword evidence="4" id="KW-1185">Reference proteome</keyword>
<keyword evidence="1" id="KW-0472">Membrane</keyword>
<name>A0ABW4Y1E9_9FLAO</name>
<evidence type="ECO:0000313" key="3">
    <source>
        <dbReference type="EMBL" id="MFD2101602.1"/>
    </source>
</evidence>
<dbReference type="InterPro" id="IPR012867">
    <property type="entry name" value="DUF1648"/>
</dbReference>
<feature type="transmembrane region" description="Helical" evidence="1">
    <location>
        <begin position="115"/>
        <end position="139"/>
    </location>
</feature>
<organism evidence="3 4">
    <name type="scientific">Flagellimonas iocasae</name>
    <dbReference type="NCBI Taxonomy" id="2055905"/>
    <lineage>
        <taxon>Bacteria</taxon>
        <taxon>Pseudomonadati</taxon>
        <taxon>Bacteroidota</taxon>
        <taxon>Flavobacteriia</taxon>
        <taxon>Flavobacteriales</taxon>
        <taxon>Flavobacteriaceae</taxon>
        <taxon>Flagellimonas</taxon>
    </lineage>
</organism>
<keyword evidence="1" id="KW-0812">Transmembrane</keyword>
<proteinExistence type="predicted"/>
<gene>
    <name evidence="3" type="ORF">ACFSJE_17560</name>
</gene>
<evidence type="ECO:0000256" key="1">
    <source>
        <dbReference type="SAM" id="Phobius"/>
    </source>
</evidence>
<keyword evidence="1" id="KW-1133">Transmembrane helix</keyword>
<dbReference type="Proteomes" id="UP001597342">
    <property type="component" value="Unassembled WGS sequence"/>
</dbReference>
<sequence>MSLLRKNPKIEVKPSPLDKKLFMAGWFVVILNAILVLKFYFDLPETIPTHFNLQGRVDGYGHKSTLWAIPMLSAGLYLAMGLMATKMKPWHMNYPVRVTTENAPKLYPIARRMLIVMNLCFVVAFLITTVIILFNILGWVHALDIKALIALWVLNGLLPLYYVFKMYRVAKR</sequence>
<feature type="transmembrane region" description="Helical" evidence="1">
    <location>
        <begin position="145"/>
        <end position="164"/>
    </location>
</feature>
<dbReference type="RefSeq" id="WP_379832181.1">
    <property type="nucleotide sequence ID" value="NZ_JBHUHU010000005.1"/>
</dbReference>
<reference evidence="4" key="1">
    <citation type="journal article" date="2019" name="Int. J. Syst. Evol. Microbiol.">
        <title>The Global Catalogue of Microorganisms (GCM) 10K type strain sequencing project: providing services to taxonomists for standard genome sequencing and annotation.</title>
        <authorList>
            <consortium name="The Broad Institute Genomics Platform"/>
            <consortium name="The Broad Institute Genome Sequencing Center for Infectious Disease"/>
            <person name="Wu L."/>
            <person name="Ma J."/>
        </authorList>
    </citation>
    <scope>NUCLEOTIDE SEQUENCE [LARGE SCALE GENOMIC DNA]</scope>
    <source>
        <strain evidence="4">JCM 3389</strain>
    </source>
</reference>
<accession>A0ABW4Y1E9</accession>
<evidence type="ECO:0000313" key="4">
    <source>
        <dbReference type="Proteomes" id="UP001597342"/>
    </source>
</evidence>
<dbReference type="Pfam" id="PF07853">
    <property type="entry name" value="DUF1648"/>
    <property type="match status" value="1"/>
</dbReference>
<feature type="domain" description="DUF1648" evidence="2">
    <location>
        <begin position="28"/>
        <end position="72"/>
    </location>
</feature>
<feature type="transmembrane region" description="Helical" evidence="1">
    <location>
        <begin position="66"/>
        <end position="84"/>
    </location>
</feature>
<comment type="caution">
    <text evidence="3">The sequence shown here is derived from an EMBL/GenBank/DDBJ whole genome shotgun (WGS) entry which is preliminary data.</text>
</comment>
<protein>
    <submittedName>
        <fullName evidence="3">DUF1648 domain-containing protein</fullName>
    </submittedName>
</protein>
<feature type="transmembrane region" description="Helical" evidence="1">
    <location>
        <begin position="21"/>
        <end position="41"/>
    </location>
</feature>
<evidence type="ECO:0000259" key="2">
    <source>
        <dbReference type="Pfam" id="PF07853"/>
    </source>
</evidence>